<evidence type="ECO:0000256" key="1">
    <source>
        <dbReference type="ARBA" id="ARBA00004651"/>
    </source>
</evidence>
<feature type="transmembrane region" description="Helical" evidence="8">
    <location>
        <begin position="288"/>
        <end position="309"/>
    </location>
</feature>
<evidence type="ECO:0000256" key="6">
    <source>
        <dbReference type="ARBA" id="ARBA00022989"/>
    </source>
</evidence>
<dbReference type="CDD" id="cd09319">
    <property type="entry name" value="TDT_like_1"/>
    <property type="match status" value="1"/>
</dbReference>
<dbReference type="RefSeq" id="WP_284253976.1">
    <property type="nucleotide sequence ID" value="NZ_BSVB01000001.1"/>
</dbReference>
<evidence type="ECO:0000256" key="8">
    <source>
        <dbReference type="SAM" id="Phobius"/>
    </source>
</evidence>
<keyword evidence="10" id="KW-1185">Reference proteome</keyword>
<organism evidence="9 10">
    <name type="scientific">Pseudolysinimonas kribbensis</name>
    <dbReference type="NCBI Taxonomy" id="433641"/>
    <lineage>
        <taxon>Bacteria</taxon>
        <taxon>Bacillati</taxon>
        <taxon>Actinomycetota</taxon>
        <taxon>Actinomycetes</taxon>
        <taxon>Micrococcales</taxon>
        <taxon>Microbacteriaceae</taxon>
        <taxon>Pseudolysinimonas</taxon>
    </lineage>
</organism>
<comment type="subcellular location">
    <subcellularLocation>
        <location evidence="1">Cell membrane</location>
        <topology evidence="1">Multi-pass membrane protein</topology>
    </subcellularLocation>
</comment>
<accession>A0ABQ6K3X6</accession>
<reference evidence="10" key="1">
    <citation type="journal article" date="2019" name="Int. J. Syst. Evol. Microbiol.">
        <title>The Global Catalogue of Microorganisms (GCM) 10K type strain sequencing project: providing services to taxonomists for standard genome sequencing and annotation.</title>
        <authorList>
            <consortium name="The Broad Institute Genomics Platform"/>
            <consortium name="The Broad Institute Genome Sequencing Center for Infectious Disease"/>
            <person name="Wu L."/>
            <person name="Ma J."/>
        </authorList>
    </citation>
    <scope>NUCLEOTIDE SEQUENCE [LARGE SCALE GENOMIC DNA]</scope>
    <source>
        <strain evidence="10">NBRC 108894</strain>
    </source>
</reference>
<dbReference type="InterPro" id="IPR004695">
    <property type="entry name" value="SLAC1/Mae1/Ssu1/TehA"/>
</dbReference>
<evidence type="ECO:0000256" key="4">
    <source>
        <dbReference type="ARBA" id="ARBA00022475"/>
    </source>
</evidence>
<dbReference type="PANTHER" id="PTHR31686:SF1">
    <property type="entry name" value="SULFITE EFFLUX PUMP SSU1"/>
    <property type="match status" value="1"/>
</dbReference>
<feature type="transmembrane region" description="Helical" evidence="8">
    <location>
        <begin position="38"/>
        <end position="58"/>
    </location>
</feature>
<keyword evidence="6 8" id="KW-1133">Transmembrane helix</keyword>
<keyword evidence="5 8" id="KW-0812">Transmembrane</keyword>
<dbReference type="Gene3D" id="1.50.10.150">
    <property type="entry name" value="Voltage-dependent anion channel"/>
    <property type="match status" value="1"/>
</dbReference>
<evidence type="ECO:0000256" key="5">
    <source>
        <dbReference type="ARBA" id="ARBA00022692"/>
    </source>
</evidence>
<comment type="caution">
    <text evidence="9">The sequence shown here is derived from an EMBL/GenBank/DDBJ whole genome shotgun (WGS) entry which is preliminary data.</text>
</comment>
<gene>
    <name evidence="9" type="ORF">GCM10025881_19770</name>
</gene>
<keyword evidence="3" id="KW-0813">Transport</keyword>
<protein>
    <submittedName>
        <fullName evidence="9">Tellurite resistance protein permease</fullName>
    </submittedName>
</protein>
<dbReference type="Pfam" id="PF03595">
    <property type="entry name" value="SLAC1"/>
    <property type="match status" value="1"/>
</dbReference>
<dbReference type="Proteomes" id="UP001157034">
    <property type="component" value="Unassembled WGS sequence"/>
</dbReference>
<feature type="transmembrane region" description="Helical" evidence="8">
    <location>
        <begin position="104"/>
        <end position="131"/>
    </location>
</feature>
<evidence type="ECO:0000256" key="7">
    <source>
        <dbReference type="ARBA" id="ARBA00023136"/>
    </source>
</evidence>
<feature type="transmembrane region" description="Helical" evidence="8">
    <location>
        <begin position="248"/>
        <end position="276"/>
    </location>
</feature>
<keyword evidence="7 8" id="KW-0472">Membrane</keyword>
<evidence type="ECO:0000256" key="2">
    <source>
        <dbReference type="ARBA" id="ARBA00008566"/>
    </source>
</evidence>
<keyword evidence="4" id="KW-1003">Cell membrane</keyword>
<feature type="transmembrane region" description="Helical" evidence="8">
    <location>
        <begin position="213"/>
        <end position="236"/>
    </location>
</feature>
<evidence type="ECO:0000256" key="3">
    <source>
        <dbReference type="ARBA" id="ARBA00022448"/>
    </source>
</evidence>
<name>A0ABQ6K3X6_9MICO</name>
<feature type="transmembrane region" description="Helical" evidence="8">
    <location>
        <begin position="79"/>
        <end position="98"/>
    </location>
</feature>
<proteinExistence type="inferred from homology"/>
<dbReference type="EMBL" id="BSVB01000001">
    <property type="protein sequence ID" value="GMA95153.1"/>
    <property type="molecule type" value="Genomic_DNA"/>
</dbReference>
<evidence type="ECO:0000313" key="9">
    <source>
        <dbReference type="EMBL" id="GMA95153.1"/>
    </source>
</evidence>
<feature type="transmembrane region" description="Helical" evidence="8">
    <location>
        <begin position="321"/>
        <end position="341"/>
    </location>
</feature>
<dbReference type="PROSITE" id="PS51257">
    <property type="entry name" value="PROKAR_LIPOPROTEIN"/>
    <property type="match status" value="1"/>
</dbReference>
<sequence>MPERRPSAWLATLAPGSFALVMATGIVSIGCRLLGHPVLALVLLVATAVGFVLLLAAYAARAALFPGRTLASITAPSSAVGYFTVVAAGNVLGTALAVHGLWLVALVLGVVAFLIWVVLTYGLLCSIVLAGNRPRLREITGTWLIWVVGTQSVAVLAAAIAPELPWPLGTELLEAGAVMFWSVGVVLYLVLVVIIFLRLFLIETTPREMGPTYWILMGATAISVRAAAGILTLPAHDRLGLVAEMHGFVAGLAVVLWAFGTWFIPALVLFGVWRHVIRRHSWGYEPGLWSVVFPLGMYAVASVTLGRAIHVRFLQDLAAVWVWVGVAAWLLVAALLVVVLVRRPRRRTEQGAITT</sequence>
<dbReference type="PANTHER" id="PTHR31686">
    <property type="match status" value="1"/>
</dbReference>
<dbReference type="InterPro" id="IPR051629">
    <property type="entry name" value="Sulfite_efflux_TDT"/>
</dbReference>
<dbReference type="InterPro" id="IPR038665">
    <property type="entry name" value="Voltage-dep_anion_channel_sf"/>
</dbReference>
<evidence type="ECO:0000313" key="10">
    <source>
        <dbReference type="Proteomes" id="UP001157034"/>
    </source>
</evidence>
<feature type="transmembrane region" description="Helical" evidence="8">
    <location>
        <begin position="143"/>
        <end position="161"/>
    </location>
</feature>
<feature type="transmembrane region" description="Helical" evidence="8">
    <location>
        <begin position="181"/>
        <end position="201"/>
    </location>
</feature>
<comment type="similarity">
    <text evidence="2">Belongs to the tellurite-resistance/dicarboxylate transporter (TDT) family.</text>
</comment>